<proteinExistence type="predicted"/>
<accession>A0AAU8V116</accession>
<geneLocation type="plasmid" evidence="1 2">
    <name>unnamed</name>
</geneLocation>
<gene>
    <name evidence="1" type="ORF">BBD32_19335</name>
</gene>
<dbReference type="AlphaFoldDB" id="A0AAU8V116"/>
<evidence type="ECO:0000313" key="1">
    <source>
        <dbReference type="EMBL" id="AQX03699.1"/>
    </source>
</evidence>
<sequence length="309" mass="36470">MKKIISFIFIIIIGGIIFSSFKNKQSDLDYIAYYNKVNSIDSIIRYAHDTLSALSQYTELFKQYPPKNDERIREFETYIKLSDKLGKDFGGKESLYKLIPLYIPPRKDGIIRDPNFFKLYQKYGIDSTEVLEEVAKWKRGLNKQLIDSFTVAVIRDQYGRAERNIKIVRKNENKNANLFKWTFENFGFPSVSKIGVWSNKENIFFPMRSFITHMATSKDYPYFKDKLLEYVKSGDCTPIDYSYMVDTYHINKKEKTYYGMGRTLQKSIDTVEIDAHRRSIGLPSLKHTSKINKDFENEIKEMYKTFKKQ</sequence>
<dbReference type="Proteomes" id="UP000190848">
    <property type="component" value="Plasmid unnamed"/>
</dbReference>
<reference evidence="1 2" key="1">
    <citation type="submission" date="2016-07" db="EMBL/GenBank/DDBJ databases">
        <title>Revisiting the taxonomy of the Elizabethkingia Genus using Whole-Genome Sequencing, Optical Mapping, and MALDI-TOF, along with proposal of three novel Elizabethkingia species: Elizabethkingia bruuniana sp. nov., Elizabethkingia ursingii sp. nov., and Elizabethkingia occulta sp. nov.</title>
        <authorList>
            <person name="Nicholson A.C."/>
        </authorList>
    </citation>
    <scope>NUCLEOTIDE SEQUENCE [LARGE SCALE GENOMIC DNA]</scope>
    <source>
        <strain evidence="1 2">F3201</strain>
        <plasmid evidence="1 2">unnamed</plasmid>
    </source>
</reference>
<evidence type="ECO:0000313" key="2">
    <source>
        <dbReference type="Proteomes" id="UP000190848"/>
    </source>
</evidence>
<keyword evidence="1" id="KW-0614">Plasmid</keyword>
<organism evidence="1 2">
    <name type="scientific">Elizabethkingia anophelis</name>
    <dbReference type="NCBI Taxonomy" id="1117645"/>
    <lineage>
        <taxon>Bacteria</taxon>
        <taxon>Pseudomonadati</taxon>
        <taxon>Bacteroidota</taxon>
        <taxon>Flavobacteriia</taxon>
        <taxon>Flavobacteriales</taxon>
        <taxon>Weeksellaceae</taxon>
        <taxon>Elizabethkingia</taxon>
    </lineage>
</organism>
<dbReference type="RefSeq" id="WP_078396983.1">
    <property type="nucleotide sequence ID" value="NZ_CP016375.1"/>
</dbReference>
<name>A0AAU8V116_9FLAO</name>
<dbReference type="EMBL" id="CP016375">
    <property type="protein sequence ID" value="AQX03699.1"/>
    <property type="molecule type" value="Genomic_DNA"/>
</dbReference>
<protein>
    <submittedName>
        <fullName evidence="1">Uncharacterized protein</fullName>
    </submittedName>
</protein>